<reference evidence="2 3" key="1">
    <citation type="submission" date="2019-04" db="EMBL/GenBank/DDBJ databases">
        <title>Niastella caeni sp. nov., isolated from activated sludge.</title>
        <authorList>
            <person name="Sheng M."/>
        </authorList>
    </citation>
    <scope>NUCLEOTIDE SEQUENCE [LARGE SCALE GENOMIC DNA]</scope>
    <source>
        <strain evidence="2 3">HX-2-15</strain>
    </source>
</reference>
<evidence type="ECO:0000313" key="3">
    <source>
        <dbReference type="Proteomes" id="UP000306918"/>
    </source>
</evidence>
<comment type="caution">
    <text evidence="2">The sequence shown here is derived from an EMBL/GenBank/DDBJ whole genome shotgun (WGS) entry which is preliminary data.</text>
</comment>
<keyword evidence="1" id="KW-0732">Signal</keyword>
<dbReference type="OrthoDB" id="916794at2"/>
<dbReference type="EMBL" id="STFF01000002">
    <property type="protein sequence ID" value="THU40045.1"/>
    <property type="molecule type" value="Genomic_DNA"/>
</dbReference>
<dbReference type="AlphaFoldDB" id="A0A4S8HX39"/>
<accession>A0A4S8HX39</accession>
<evidence type="ECO:0008006" key="4">
    <source>
        <dbReference type="Google" id="ProtNLM"/>
    </source>
</evidence>
<feature type="chain" id="PRO_5020379081" description="DUF4292 domain-containing protein" evidence="1">
    <location>
        <begin position="23"/>
        <end position="259"/>
    </location>
</feature>
<feature type="signal peptide" evidence="1">
    <location>
        <begin position="1"/>
        <end position="22"/>
    </location>
</feature>
<name>A0A4S8HX39_9BACT</name>
<keyword evidence="3" id="KW-1185">Reference proteome</keyword>
<gene>
    <name evidence="2" type="ORF">FAM09_09165</name>
</gene>
<organism evidence="2 3">
    <name type="scientific">Niastella caeni</name>
    <dbReference type="NCBI Taxonomy" id="2569763"/>
    <lineage>
        <taxon>Bacteria</taxon>
        <taxon>Pseudomonadati</taxon>
        <taxon>Bacteroidota</taxon>
        <taxon>Chitinophagia</taxon>
        <taxon>Chitinophagales</taxon>
        <taxon>Chitinophagaceae</taxon>
        <taxon>Niastella</taxon>
    </lineage>
</organism>
<evidence type="ECO:0000313" key="2">
    <source>
        <dbReference type="EMBL" id="THU40045.1"/>
    </source>
</evidence>
<evidence type="ECO:0000256" key="1">
    <source>
        <dbReference type="SAM" id="SignalP"/>
    </source>
</evidence>
<dbReference type="Proteomes" id="UP000306918">
    <property type="component" value="Unassembled WGS sequence"/>
</dbReference>
<dbReference type="Gene3D" id="2.50.20.10">
    <property type="entry name" value="Lipoprotein localisation LolA/LolB/LppX"/>
    <property type="match status" value="1"/>
</dbReference>
<protein>
    <recommendedName>
        <fullName evidence="4">DUF4292 domain-containing protein</fullName>
    </recommendedName>
</protein>
<sequence length="259" mass="29608">MQKKKAIIFLILAVAVSGLSIAGNLAGWFANANVDNELPGAKEEYQRICDRIKNDSSISLDASITLYDGEAPDEIKEQTTCRYIRRQDKYYSQFSYLQVFCNGKLVVQLDTVNQVIVVSPVATEHKRVKGPMRQLTFDMLFNEQADFRIAGKVIQKNDNEREISCQSDFNPEIKTFDITYDPATYQVKRATIQWWKEGVAAETAAASQVWISHIDYRQLPAVNMDIEEEISKIITIKKDQIEPALKYQDYQLHVSNPEQ</sequence>
<dbReference type="RefSeq" id="WP_136576799.1">
    <property type="nucleotide sequence ID" value="NZ_STFF01000002.1"/>
</dbReference>
<proteinExistence type="predicted"/>